<dbReference type="CDD" id="cd03190">
    <property type="entry name" value="GST_C_Omega_like"/>
    <property type="match status" value="1"/>
</dbReference>
<proteinExistence type="predicted"/>
<keyword evidence="4" id="KW-1185">Reference proteome</keyword>
<dbReference type="SUPFAM" id="SSF47616">
    <property type="entry name" value="GST C-terminal domain-like"/>
    <property type="match status" value="1"/>
</dbReference>
<dbReference type="EMBL" id="JABMIG020000139">
    <property type="protein sequence ID" value="KAL3789537.1"/>
    <property type="molecule type" value="Genomic_DNA"/>
</dbReference>
<dbReference type="Gene3D" id="3.40.30.10">
    <property type="entry name" value="Glutaredoxin"/>
    <property type="match status" value="1"/>
</dbReference>
<dbReference type="AlphaFoldDB" id="A0ABD3PNL0"/>
<evidence type="ECO:0000313" key="3">
    <source>
        <dbReference type="EMBL" id="KAL3804906.1"/>
    </source>
</evidence>
<dbReference type="InterPro" id="IPR016639">
    <property type="entry name" value="GST_Omega/GSH"/>
</dbReference>
<reference evidence="2 4" key="1">
    <citation type="journal article" date="2020" name="G3 (Bethesda)">
        <title>Improved Reference Genome for Cyclotella cryptica CCMP332, a Model for Cell Wall Morphogenesis, Salinity Adaptation, and Lipid Production in Diatoms (Bacillariophyta).</title>
        <authorList>
            <person name="Roberts W.R."/>
            <person name="Downey K.M."/>
            <person name="Ruck E.C."/>
            <person name="Traller J.C."/>
            <person name="Alverson A.J."/>
        </authorList>
    </citation>
    <scope>NUCLEOTIDE SEQUENCE [LARGE SCALE GENOMIC DNA]</scope>
    <source>
        <strain evidence="2 4">CCMP332</strain>
    </source>
</reference>
<reference evidence="2" key="2">
    <citation type="submission" date="2024-11" db="EMBL/GenBank/DDBJ databases">
        <authorList>
            <person name="Roberts W.R."/>
            <person name="Alverson A.J."/>
        </authorList>
    </citation>
    <scope>NUCLEOTIDE SEQUENCE</scope>
    <source>
        <strain evidence="2">CCMP332</strain>
    </source>
</reference>
<dbReference type="PANTHER" id="PTHR32419:SF6">
    <property type="entry name" value="GLUTATHIONE S-TRANSFERASE OMEGA-LIKE 1-RELATED"/>
    <property type="match status" value="1"/>
</dbReference>
<dbReference type="Gene3D" id="1.20.1050.10">
    <property type="match status" value="1"/>
</dbReference>
<dbReference type="PROSITE" id="PS50405">
    <property type="entry name" value="GST_CTER"/>
    <property type="match status" value="1"/>
</dbReference>
<dbReference type="SFLD" id="SFLDG01148">
    <property type="entry name" value="Xi_(cytGST)"/>
    <property type="match status" value="1"/>
</dbReference>
<dbReference type="InterPro" id="IPR036249">
    <property type="entry name" value="Thioredoxin-like_sf"/>
</dbReference>
<sequence length="392" mass="45008">MISKLPRLYLVFTLRTFIPRRIGAFTISRNSMTVQKLTAMEEALPLARTALDEMGEDGSFKRREASWRNWVSSADDAKFPPEKDRYHLYVAYACPWAHRTMITRAIKGLQDVISVTIVMPVWQRTKPNDPSDHHTGWTFADPDSKPFANSIGLGGPFSPTYPENAPDHFLHAKNIREVYEKVGDKDGKYTVPVLFDKKLRTIVSNESSEIIQMLNSEFNDFASFPEVDLAPDHLQESMDEVDSWIYPSINNGVYRCGFAKSQQAYDKAIEDLTSAFDRVEEILSKQRFITGDTFTLSDIRLFVTLLRFDEVYVVYFKTNTRAVANSTVLLNYCREIYQMNGVASTVNMAQIKEHYYCSHPDLNKFSIIPKGTDFENLLNEPHDRDRFFGPQV</sequence>
<dbReference type="SUPFAM" id="SSF52833">
    <property type="entry name" value="Thioredoxin-like"/>
    <property type="match status" value="1"/>
</dbReference>
<protein>
    <recommendedName>
        <fullName evidence="1">GST C-terminal domain-containing protein</fullName>
    </recommendedName>
</protein>
<dbReference type="InterPro" id="IPR036282">
    <property type="entry name" value="Glutathione-S-Trfase_C_sf"/>
</dbReference>
<dbReference type="InterPro" id="IPR040079">
    <property type="entry name" value="Glutathione_S-Trfase"/>
</dbReference>
<accession>A0ABD3PNL0</accession>
<evidence type="ECO:0000259" key="1">
    <source>
        <dbReference type="PROSITE" id="PS50405"/>
    </source>
</evidence>
<dbReference type="SFLD" id="SFLDS00019">
    <property type="entry name" value="Glutathione_Transferase_(cytos"/>
    <property type="match status" value="1"/>
</dbReference>
<dbReference type="Proteomes" id="UP001516023">
    <property type="component" value="Unassembled WGS sequence"/>
</dbReference>
<dbReference type="PANTHER" id="PTHR32419">
    <property type="entry name" value="GLUTATHIONYL-HYDROQUINONE REDUCTASE"/>
    <property type="match status" value="1"/>
</dbReference>
<gene>
    <name evidence="2" type="ORF">HJC23_001345</name>
    <name evidence="3" type="ORF">HJC23_006678</name>
</gene>
<dbReference type="EMBL" id="JABMIG020000005">
    <property type="protein sequence ID" value="KAL3804906.1"/>
    <property type="molecule type" value="Genomic_DNA"/>
</dbReference>
<dbReference type="Pfam" id="PF13409">
    <property type="entry name" value="GST_N_2"/>
    <property type="match status" value="1"/>
</dbReference>
<evidence type="ECO:0000313" key="4">
    <source>
        <dbReference type="Proteomes" id="UP001516023"/>
    </source>
</evidence>
<organism evidence="2 4">
    <name type="scientific">Cyclotella cryptica</name>
    <dbReference type="NCBI Taxonomy" id="29204"/>
    <lineage>
        <taxon>Eukaryota</taxon>
        <taxon>Sar</taxon>
        <taxon>Stramenopiles</taxon>
        <taxon>Ochrophyta</taxon>
        <taxon>Bacillariophyta</taxon>
        <taxon>Coscinodiscophyceae</taxon>
        <taxon>Thalassiosirophycidae</taxon>
        <taxon>Stephanodiscales</taxon>
        <taxon>Stephanodiscaceae</taxon>
        <taxon>Cyclotella</taxon>
    </lineage>
</organism>
<dbReference type="InterPro" id="IPR010987">
    <property type="entry name" value="Glutathione-S-Trfase_C-like"/>
</dbReference>
<feature type="domain" description="GST C-terminal" evidence="1">
    <location>
        <begin position="204"/>
        <end position="355"/>
    </location>
</feature>
<dbReference type="Pfam" id="PF13410">
    <property type="entry name" value="GST_C_2"/>
    <property type="match status" value="1"/>
</dbReference>
<dbReference type="SFLD" id="SFLDG01206">
    <property type="entry name" value="Xi.1"/>
    <property type="match status" value="1"/>
</dbReference>
<dbReference type="InterPro" id="IPR004045">
    <property type="entry name" value="Glutathione_S-Trfase_N"/>
</dbReference>
<dbReference type="InterPro" id="IPR047047">
    <property type="entry name" value="GST_Omega-like_C"/>
</dbReference>
<name>A0ABD3PNL0_9STRA</name>
<evidence type="ECO:0000313" key="2">
    <source>
        <dbReference type="EMBL" id="KAL3789537.1"/>
    </source>
</evidence>
<comment type="caution">
    <text evidence="2">The sequence shown here is derived from an EMBL/GenBank/DDBJ whole genome shotgun (WGS) entry which is preliminary data.</text>
</comment>